<dbReference type="GO" id="GO:0003677">
    <property type="term" value="F:DNA binding"/>
    <property type="evidence" value="ECO:0007669"/>
    <property type="project" value="InterPro"/>
</dbReference>
<evidence type="ECO:0008006" key="5">
    <source>
        <dbReference type="Google" id="ProtNLM"/>
    </source>
</evidence>
<sequence length="172" mass="19260">MAGWRPNTSSPQSDASTDMPSTTDSTCRRGGALARRPCDLGETQCLIRLREKGGTVRWQPVSRTLMSGLFAHAQGRGDGDPQGQLLRYRNGVPITRRRYDYIFSRLGKHLRWVAVQQVSAHWLRYTTLTWVERHFGYAVARAFAGHEGNATPGAPRRTSAPACSRLRPRAPR</sequence>
<evidence type="ECO:0000313" key="4">
    <source>
        <dbReference type="Proteomes" id="UP000598174"/>
    </source>
</evidence>
<keyword evidence="1" id="KW-0233">DNA recombination</keyword>
<evidence type="ECO:0000256" key="2">
    <source>
        <dbReference type="SAM" id="MobiDB-lite"/>
    </source>
</evidence>
<feature type="region of interest" description="Disordered" evidence="2">
    <location>
        <begin position="148"/>
        <end position="172"/>
    </location>
</feature>
<dbReference type="InterPro" id="IPR011010">
    <property type="entry name" value="DNA_brk_join_enz"/>
</dbReference>
<evidence type="ECO:0000256" key="1">
    <source>
        <dbReference type="ARBA" id="ARBA00023172"/>
    </source>
</evidence>
<name>A0A919MI57_9ACTN</name>
<evidence type="ECO:0000313" key="3">
    <source>
        <dbReference type="EMBL" id="GIE16518.1"/>
    </source>
</evidence>
<dbReference type="SUPFAM" id="SSF56349">
    <property type="entry name" value="DNA breaking-rejoining enzymes"/>
    <property type="match status" value="1"/>
</dbReference>
<reference evidence="3" key="1">
    <citation type="submission" date="2021-01" db="EMBL/GenBank/DDBJ databases">
        <title>Whole genome shotgun sequence of Actinoplanes ferrugineus NBRC 15555.</title>
        <authorList>
            <person name="Komaki H."/>
            <person name="Tamura T."/>
        </authorList>
    </citation>
    <scope>NUCLEOTIDE SEQUENCE</scope>
    <source>
        <strain evidence="3">NBRC 15555</strain>
    </source>
</reference>
<dbReference type="Proteomes" id="UP000598174">
    <property type="component" value="Unassembled WGS sequence"/>
</dbReference>
<comment type="caution">
    <text evidence="3">The sequence shown here is derived from an EMBL/GenBank/DDBJ whole genome shotgun (WGS) entry which is preliminary data.</text>
</comment>
<organism evidence="3 4">
    <name type="scientific">Paractinoplanes ferrugineus</name>
    <dbReference type="NCBI Taxonomy" id="113564"/>
    <lineage>
        <taxon>Bacteria</taxon>
        <taxon>Bacillati</taxon>
        <taxon>Actinomycetota</taxon>
        <taxon>Actinomycetes</taxon>
        <taxon>Micromonosporales</taxon>
        <taxon>Micromonosporaceae</taxon>
        <taxon>Paractinoplanes</taxon>
    </lineage>
</organism>
<dbReference type="InterPro" id="IPR013762">
    <property type="entry name" value="Integrase-like_cat_sf"/>
</dbReference>
<accession>A0A919MI57</accession>
<dbReference type="GO" id="GO:0015074">
    <property type="term" value="P:DNA integration"/>
    <property type="evidence" value="ECO:0007669"/>
    <property type="project" value="InterPro"/>
</dbReference>
<gene>
    <name evidence="3" type="ORF">Afe05nite_83580</name>
</gene>
<proteinExistence type="predicted"/>
<dbReference type="AlphaFoldDB" id="A0A919MI57"/>
<dbReference type="GO" id="GO:0006310">
    <property type="term" value="P:DNA recombination"/>
    <property type="evidence" value="ECO:0007669"/>
    <property type="project" value="UniProtKB-KW"/>
</dbReference>
<dbReference type="Gene3D" id="1.10.443.10">
    <property type="entry name" value="Intergrase catalytic core"/>
    <property type="match status" value="1"/>
</dbReference>
<feature type="compositionally biased region" description="Polar residues" evidence="2">
    <location>
        <begin position="1"/>
        <end position="25"/>
    </location>
</feature>
<keyword evidence="4" id="KW-1185">Reference proteome</keyword>
<protein>
    <recommendedName>
        <fullName evidence="5">Phage integrase family protein</fullName>
    </recommendedName>
</protein>
<feature type="region of interest" description="Disordered" evidence="2">
    <location>
        <begin position="1"/>
        <end position="31"/>
    </location>
</feature>
<dbReference type="EMBL" id="BOMM01000089">
    <property type="protein sequence ID" value="GIE16518.1"/>
    <property type="molecule type" value="Genomic_DNA"/>
</dbReference>